<accession>A0A1I4D610</accession>
<dbReference type="Proteomes" id="UP000199607">
    <property type="component" value="Unassembled WGS sequence"/>
</dbReference>
<dbReference type="Pfam" id="PF15915">
    <property type="entry name" value="BAT"/>
    <property type="match status" value="1"/>
</dbReference>
<feature type="domain" description="Bacterioopsin transcriptional activator GAF and HTH associated" evidence="4">
    <location>
        <begin position="37"/>
        <end position="165"/>
    </location>
</feature>
<feature type="domain" description="HTH bat-type" evidence="3">
    <location>
        <begin position="189"/>
        <end position="240"/>
    </location>
</feature>
<dbReference type="EMBL" id="FOTC01000001">
    <property type="protein sequence ID" value="SFK88565.1"/>
    <property type="molecule type" value="Genomic_DNA"/>
</dbReference>
<keyword evidence="2" id="KW-0804">Transcription</keyword>
<evidence type="ECO:0000313" key="5">
    <source>
        <dbReference type="EMBL" id="SFK88565.1"/>
    </source>
</evidence>
<proteinExistence type="predicted"/>
<dbReference type="AlphaFoldDB" id="A0A1I4D610"/>
<evidence type="ECO:0000256" key="2">
    <source>
        <dbReference type="ARBA" id="ARBA00023163"/>
    </source>
</evidence>
<dbReference type="InterPro" id="IPR031803">
    <property type="entry name" value="BAT_GAF/HTH-assoc"/>
</dbReference>
<sequence length="260" mass="29262">MRGKDRFDLNVPEAADWGGFDDSVKPLRRDSLSMSVIVEFTISTDEFLFGTALATAEGMELTLERVVPTDAGVLPFLWATGANFEAFERHVLEDPNVERLTSLDRVRDSVLYRIEWNGIDDLISGIGETDGTILEVRGNSDKWAFRVRFPDHNTLANFYNYCSDNDVPMHLQRVYTLTKAFDQGHQFGLTPEQREALVLAVQRGYFASPRQATLAELAPELGISQQALSMRVRRANEKVLRHTLLRSEEGPESSHGVDLS</sequence>
<gene>
    <name evidence="5" type="ORF">SAMN04487950_1638</name>
</gene>
<keyword evidence="1" id="KW-0805">Transcription regulation</keyword>
<evidence type="ECO:0000259" key="4">
    <source>
        <dbReference type="Pfam" id="PF15915"/>
    </source>
</evidence>
<dbReference type="PANTHER" id="PTHR34236:SF1">
    <property type="entry name" value="DIMETHYL SULFOXIDE REDUCTASE TRANSCRIPTIONAL ACTIVATOR"/>
    <property type="match status" value="1"/>
</dbReference>
<dbReference type="Pfam" id="PF04967">
    <property type="entry name" value="HTH_10"/>
    <property type="match status" value="1"/>
</dbReference>
<reference evidence="6" key="1">
    <citation type="submission" date="2016-10" db="EMBL/GenBank/DDBJ databases">
        <authorList>
            <person name="Varghese N."/>
            <person name="Submissions S."/>
        </authorList>
    </citation>
    <scope>NUCLEOTIDE SEQUENCE [LARGE SCALE GENOMIC DNA]</scope>
    <source>
        <strain evidence="6">CGMCC 1.7738</strain>
    </source>
</reference>
<dbReference type="PANTHER" id="PTHR34236">
    <property type="entry name" value="DIMETHYL SULFOXIDE REDUCTASE TRANSCRIPTIONAL ACTIVATOR"/>
    <property type="match status" value="1"/>
</dbReference>
<dbReference type="InterPro" id="IPR007050">
    <property type="entry name" value="HTH_bacterioopsin"/>
</dbReference>
<evidence type="ECO:0000313" key="6">
    <source>
        <dbReference type="Proteomes" id="UP000199607"/>
    </source>
</evidence>
<evidence type="ECO:0000256" key="1">
    <source>
        <dbReference type="ARBA" id="ARBA00023015"/>
    </source>
</evidence>
<protein>
    <submittedName>
        <fullName evidence="5">Predicted DNA binding protein, contains HTH domain</fullName>
    </submittedName>
</protein>
<evidence type="ECO:0000259" key="3">
    <source>
        <dbReference type="Pfam" id="PF04967"/>
    </source>
</evidence>
<organism evidence="5 6">
    <name type="scientific">Halogranum rubrum</name>
    <dbReference type="NCBI Taxonomy" id="553466"/>
    <lineage>
        <taxon>Archaea</taxon>
        <taxon>Methanobacteriati</taxon>
        <taxon>Methanobacteriota</taxon>
        <taxon>Stenosarchaea group</taxon>
        <taxon>Halobacteria</taxon>
        <taxon>Halobacteriales</taxon>
        <taxon>Haloferacaceae</taxon>
    </lineage>
</organism>
<keyword evidence="6" id="KW-1185">Reference proteome</keyword>
<name>A0A1I4D610_9EURY</name>